<dbReference type="Pfam" id="PF02449">
    <property type="entry name" value="Glyco_hydro_42"/>
    <property type="match status" value="1"/>
</dbReference>
<keyword evidence="13" id="KW-1185">Reference proteome</keyword>
<dbReference type="InterPro" id="IPR017853">
    <property type="entry name" value="GH"/>
</dbReference>
<dbReference type="Gene3D" id="3.40.50.880">
    <property type="match status" value="1"/>
</dbReference>
<comment type="caution">
    <text evidence="12">The sequence shown here is derived from an EMBL/GenBank/DDBJ whole genome shotgun (WGS) entry which is preliminary data.</text>
</comment>
<evidence type="ECO:0000313" key="12">
    <source>
        <dbReference type="EMBL" id="EKP13144.1"/>
    </source>
</evidence>
<evidence type="ECO:0000256" key="3">
    <source>
        <dbReference type="ARBA" id="ARBA00012756"/>
    </source>
</evidence>
<keyword evidence="5 8" id="KW-0378">Hydrolase</keyword>
<reference evidence="12" key="1">
    <citation type="submission" date="2012-09" db="EMBL/GenBank/DDBJ databases">
        <authorList>
            <person name="Harkins D.M."/>
            <person name="Durkin A.S."/>
            <person name="Brinkac L.M."/>
            <person name="Selengut J.D."/>
            <person name="Sanka R."/>
            <person name="DePew J."/>
            <person name="Purushe J."/>
            <person name="Picardeau M."/>
            <person name="Werts C."/>
            <person name="Goarant C."/>
            <person name="Vinetz J.M."/>
            <person name="Sutton G.G."/>
            <person name="Nelson W.C."/>
            <person name="Fouts D.E."/>
        </authorList>
    </citation>
    <scope>NUCLEOTIDE SEQUENCE [LARGE SCALE GENOMIC DNA]</scope>
    <source>
        <strain evidence="12">200801926</strain>
    </source>
</reference>
<keyword evidence="7 8" id="KW-0326">Glycosidase</keyword>
<feature type="domain" description="Beta-galactosidase C-terminal" evidence="11">
    <location>
        <begin position="616"/>
        <end position="655"/>
    </location>
</feature>
<dbReference type="InterPro" id="IPR013529">
    <property type="entry name" value="Glyco_hydro_42_N"/>
</dbReference>
<dbReference type="InterPro" id="IPR029062">
    <property type="entry name" value="Class_I_gatase-like"/>
</dbReference>
<sequence length="704" mass="81611">MIFGADYYPEQWTPKDWKEDISIMKEMGLSSVRLAEFAWAIMEPKEGKYDFSFFDHILNLIQKNEMTAILGTPTATFPPWLVKKFPDIIQERDGIQRTIGTRRQACFSSPNYKKAVVKIVTAMAKHFGNHPAVIGWQIDNEIGHEGSDIDYSQTSLKAFRVWLKNKYKTIQALNESWGNVFWGMLYNSFDEVPVPGPHIASNFHPSMIQDFYRFHSDTIIDFVKLQARILRKFSVGRPLTTNLYPSPFLPIIDMAELCTYLDYISWDNYPTWGEQEAPFPHPFLSAMQQYNRGLKNLPFTVMEQISGFQGHDLLGYLPAPGQTKLWMKHSLIHGSNAIYFFRYRTARFGQEQLCYGILDHDKEKTERYYELQKGIQEIKEHAEDFTEELFPAQVAIVHDIENARNWKHQPISTGLKFSPVPWAQLGYDVEMATWFSGMNVLNVNTHFRPASTTDFKDYKIIILPMYTMANDVIFKRLEQFVREGGILVLGFRTGAKNLDGWMYDSPIPGPFTEMAGIKVRKFEAVGNQKIKFQFRYFPGICSKICEILEPTTAEVWARYTDRKKFYKGSPVITANYYHKGKVIYVGSSLEALSFVLLYRRILKEAKIPFIFYGQNVEKIFRIGRKQNYEIFINHSGKKSLAGLKILDPYEVRILPKKNKGIGNFSKKNSLLKNLFLHKPAQNLRNIETITILNDRKKSPIRCNL</sequence>
<evidence type="ECO:0000256" key="5">
    <source>
        <dbReference type="ARBA" id="ARBA00022801"/>
    </source>
</evidence>
<dbReference type="InterPro" id="IPR013739">
    <property type="entry name" value="Beta_galactosidase_C"/>
</dbReference>
<protein>
    <recommendedName>
        <fullName evidence="3 8">Beta-galactosidase</fullName>
        <shortName evidence="8">Beta-gal</shortName>
        <ecNumber evidence="3 8">3.2.1.23</ecNumber>
    </recommendedName>
</protein>
<evidence type="ECO:0000256" key="1">
    <source>
        <dbReference type="ARBA" id="ARBA00001412"/>
    </source>
</evidence>
<evidence type="ECO:0000259" key="11">
    <source>
        <dbReference type="Pfam" id="PF08533"/>
    </source>
</evidence>
<feature type="domain" description="Beta-galactosidase trimerisation" evidence="10">
    <location>
        <begin position="392"/>
        <end position="607"/>
    </location>
</feature>
<organism evidence="12 13">
    <name type="scientific">Leptospira borgpetersenii str. 200801926</name>
    <dbReference type="NCBI Taxonomy" id="1193009"/>
    <lineage>
        <taxon>Bacteria</taxon>
        <taxon>Pseudomonadati</taxon>
        <taxon>Spirochaetota</taxon>
        <taxon>Spirochaetia</taxon>
        <taxon>Leptospirales</taxon>
        <taxon>Leptospiraceae</taxon>
        <taxon>Leptospira</taxon>
    </lineage>
</organism>
<evidence type="ECO:0000256" key="2">
    <source>
        <dbReference type="ARBA" id="ARBA00005940"/>
    </source>
</evidence>
<dbReference type="PANTHER" id="PTHR36447">
    <property type="entry name" value="BETA-GALACTOSIDASE GANA"/>
    <property type="match status" value="1"/>
</dbReference>
<evidence type="ECO:0000256" key="8">
    <source>
        <dbReference type="PIRNR" id="PIRNR001084"/>
    </source>
</evidence>
<evidence type="ECO:0000256" key="6">
    <source>
        <dbReference type="ARBA" id="ARBA00022833"/>
    </source>
</evidence>
<dbReference type="EC" id="3.2.1.23" evidence="3 8"/>
<dbReference type="Pfam" id="PF08532">
    <property type="entry name" value="Glyco_hydro_42M"/>
    <property type="match status" value="1"/>
</dbReference>
<evidence type="ECO:0000259" key="10">
    <source>
        <dbReference type="Pfam" id="PF08532"/>
    </source>
</evidence>
<dbReference type="SUPFAM" id="SSF52317">
    <property type="entry name" value="Class I glutamine amidotransferase-like"/>
    <property type="match status" value="1"/>
</dbReference>
<dbReference type="PANTHER" id="PTHR36447:SF2">
    <property type="entry name" value="BETA-GALACTOSIDASE YESZ"/>
    <property type="match status" value="1"/>
</dbReference>
<dbReference type="Proteomes" id="UP000002837">
    <property type="component" value="Unassembled WGS sequence"/>
</dbReference>
<dbReference type="Gene3D" id="3.20.20.80">
    <property type="entry name" value="Glycosidases"/>
    <property type="match status" value="1"/>
</dbReference>
<feature type="domain" description="Glycoside hydrolase family 42 N-terminal" evidence="9">
    <location>
        <begin position="6"/>
        <end position="380"/>
    </location>
</feature>
<dbReference type="PIRSF" id="PIRSF001084">
    <property type="entry name" value="B-galactosidase"/>
    <property type="match status" value="1"/>
</dbReference>
<keyword evidence="4" id="KW-0479">Metal-binding</keyword>
<comment type="similarity">
    <text evidence="2 8">Belongs to the glycosyl hydrolase 42 family.</text>
</comment>
<proteinExistence type="inferred from homology"/>
<gene>
    <name evidence="12" type="ORF">LEP1GSC128_3618</name>
</gene>
<dbReference type="SUPFAM" id="SSF51445">
    <property type="entry name" value="(Trans)glycosidases"/>
    <property type="match status" value="1"/>
</dbReference>
<accession>A0ABN0HWN5</accession>
<dbReference type="EMBL" id="AKWJ02000028">
    <property type="protein sequence ID" value="EKP13144.1"/>
    <property type="molecule type" value="Genomic_DNA"/>
</dbReference>
<dbReference type="CDD" id="cd03143">
    <property type="entry name" value="A4_beta-galactosidase_middle_domain"/>
    <property type="match status" value="1"/>
</dbReference>
<dbReference type="InterPro" id="IPR003476">
    <property type="entry name" value="Glyco_hydro_42"/>
</dbReference>
<evidence type="ECO:0000256" key="7">
    <source>
        <dbReference type="ARBA" id="ARBA00023295"/>
    </source>
</evidence>
<evidence type="ECO:0000313" key="13">
    <source>
        <dbReference type="Proteomes" id="UP000002837"/>
    </source>
</evidence>
<evidence type="ECO:0000256" key="4">
    <source>
        <dbReference type="ARBA" id="ARBA00022723"/>
    </source>
</evidence>
<name>A0ABN0HWN5_LEPBO</name>
<comment type="catalytic activity">
    <reaction evidence="1 8">
        <text>Hydrolysis of terminal non-reducing beta-D-galactose residues in beta-D-galactosides.</text>
        <dbReference type="EC" id="3.2.1.23"/>
    </reaction>
</comment>
<evidence type="ECO:0000259" key="9">
    <source>
        <dbReference type="Pfam" id="PF02449"/>
    </source>
</evidence>
<dbReference type="Pfam" id="PF08533">
    <property type="entry name" value="Glyco_hydro_42C"/>
    <property type="match status" value="1"/>
</dbReference>
<dbReference type="InterPro" id="IPR013738">
    <property type="entry name" value="Beta_galactosidase_Trimer"/>
</dbReference>
<keyword evidence="6" id="KW-0862">Zinc</keyword>
<dbReference type="RefSeq" id="WP_002759442.1">
    <property type="nucleotide sequence ID" value="NZ_AKWJ02000028.1"/>
</dbReference>